<dbReference type="EMBL" id="JANAVB010032452">
    <property type="protein sequence ID" value="KAJ6810410.1"/>
    <property type="molecule type" value="Genomic_DNA"/>
</dbReference>
<evidence type="ECO:0000313" key="3">
    <source>
        <dbReference type="Proteomes" id="UP001140949"/>
    </source>
</evidence>
<feature type="region of interest" description="Disordered" evidence="1">
    <location>
        <begin position="51"/>
        <end position="159"/>
    </location>
</feature>
<gene>
    <name evidence="2" type="ORF">M6B38_157980</name>
</gene>
<organism evidence="2 3">
    <name type="scientific">Iris pallida</name>
    <name type="common">Sweet iris</name>
    <dbReference type="NCBI Taxonomy" id="29817"/>
    <lineage>
        <taxon>Eukaryota</taxon>
        <taxon>Viridiplantae</taxon>
        <taxon>Streptophyta</taxon>
        <taxon>Embryophyta</taxon>
        <taxon>Tracheophyta</taxon>
        <taxon>Spermatophyta</taxon>
        <taxon>Magnoliopsida</taxon>
        <taxon>Liliopsida</taxon>
        <taxon>Asparagales</taxon>
        <taxon>Iridaceae</taxon>
        <taxon>Iridoideae</taxon>
        <taxon>Irideae</taxon>
        <taxon>Iris</taxon>
    </lineage>
</organism>
<dbReference type="AlphaFoldDB" id="A0AAX6F1W2"/>
<proteinExistence type="predicted"/>
<evidence type="ECO:0000256" key="1">
    <source>
        <dbReference type="SAM" id="MobiDB-lite"/>
    </source>
</evidence>
<dbReference type="Proteomes" id="UP001140949">
    <property type="component" value="Unassembled WGS sequence"/>
</dbReference>
<keyword evidence="3" id="KW-1185">Reference proteome</keyword>
<feature type="compositionally biased region" description="Low complexity" evidence="1">
    <location>
        <begin position="138"/>
        <end position="147"/>
    </location>
</feature>
<reference evidence="2" key="1">
    <citation type="journal article" date="2023" name="GigaByte">
        <title>Genome assembly of the bearded iris, Iris pallida Lam.</title>
        <authorList>
            <person name="Bruccoleri R.E."/>
            <person name="Oakeley E.J."/>
            <person name="Faust A.M.E."/>
            <person name="Altorfer M."/>
            <person name="Dessus-Babus S."/>
            <person name="Burckhardt D."/>
            <person name="Oertli M."/>
            <person name="Naumann U."/>
            <person name="Petersen F."/>
            <person name="Wong J."/>
        </authorList>
    </citation>
    <scope>NUCLEOTIDE SEQUENCE</scope>
    <source>
        <strain evidence="2">GSM-AAB239-AS_SAM_17_03QT</strain>
    </source>
</reference>
<feature type="compositionally biased region" description="Polar residues" evidence="1">
    <location>
        <begin position="150"/>
        <end position="159"/>
    </location>
</feature>
<name>A0AAX6F1W2_IRIPA</name>
<sequence>MPSFSGDETAPFFGFLGAAAALVFSCKHPPPPPLSLPSPLFASDLFDLLPTRHGRGVRDGEERRRRGVDGGDAAGARHEVDRPRRHGRGPRDLRPHHSRHHQHGDQPQGQALLPLRRLRAPLLRPRLRAWPGSPPAWPSASSATPASEPMHNSQNSSLE</sequence>
<comment type="caution">
    <text evidence="2">The sequence shown here is derived from an EMBL/GenBank/DDBJ whole genome shotgun (WGS) entry which is preliminary data.</text>
</comment>
<evidence type="ECO:0000313" key="2">
    <source>
        <dbReference type="EMBL" id="KAJ6810410.1"/>
    </source>
</evidence>
<accession>A0AAX6F1W2</accession>
<feature type="compositionally biased region" description="Basic and acidic residues" evidence="1">
    <location>
        <begin position="56"/>
        <end position="82"/>
    </location>
</feature>
<reference evidence="2" key="2">
    <citation type="submission" date="2023-04" db="EMBL/GenBank/DDBJ databases">
        <authorList>
            <person name="Bruccoleri R.E."/>
            <person name="Oakeley E.J."/>
            <person name="Faust A.-M."/>
            <person name="Dessus-Babus S."/>
            <person name="Altorfer M."/>
            <person name="Burckhardt D."/>
            <person name="Oertli M."/>
            <person name="Naumann U."/>
            <person name="Petersen F."/>
            <person name="Wong J."/>
        </authorList>
    </citation>
    <scope>NUCLEOTIDE SEQUENCE</scope>
    <source>
        <strain evidence="2">GSM-AAB239-AS_SAM_17_03QT</strain>
        <tissue evidence="2">Leaf</tissue>
    </source>
</reference>
<feature type="compositionally biased region" description="Low complexity" evidence="1">
    <location>
        <begin position="111"/>
        <end position="131"/>
    </location>
</feature>
<protein>
    <submittedName>
        <fullName evidence="2">V-type proton ATPase 16 kDa proteolipid subunit</fullName>
    </submittedName>
</protein>